<comment type="caution">
    <text evidence="7">The sequence shown here is derived from an EMBL/GenBank/DDBJ whole genome shotgun (WGS) entry which is preliminary data.</text>
</comment>
<evidence type="ECO:0000256" key="2">
    <source>
        <dbReference type="ARBA" id="ARBA00022475"/>
    </source>
</evidence>
<dbReference type="RefSeq" id="WP_185624342.1">
    <property type="nucleotide sequence ID" value="NZ_JABGBW010000004.1"/>
</dbReference>
<reference evidence="7 8" key="1">
    <citation type="submission" date="2020-05" db="EMBL/GenBank/DDBJ databases">
        <title>Draft genome of xy-202 and genomic insight in genome of the genus Peptostreptococcus.</title>
        <authorList>
            <person name="Zhang Z."/>
        </authorList>
    </citation>
    <scope>NUCLEOTIDE SEQUENCE [LARGE SCALE GENOMIC DNA]</scope>
    <source>
        <strain evidence="7 8">DSM 27025</strain>
    </source>
</reference>
<keyword evidence="3 6" id="KW-0812">Transmembrane</keyword>
<evidence type="ECO:0000256" key="4">
    <source>
        <dbReference type="ARBA" id="ARBA00022989"/>
    </source>
</evidence>
<keyword evidence="8" id="KW-1185">Reference proteome</keyword>
<dbReference type="NCBIfam" id="NF033688">
    <property type="entry name" value="MG406_fam"/>
    <property type="match status" value="1"/>
</dbReference>
<proteinExistence type="predicted"/>
<dbReference type="Proteomes" id="UP000713904">
    <property type="component" value="Unassembled WGS sequence"/>
</dbReference>
<evidence type="ECO:0000256" key="5">
    <source>
        <dbReference type="ARBA" id="ARBA00023136"/>
    </source>
</evidence>
<comment type="subcellular location">
    <subcellularLocation>
        <location evidence="1">Cell membrane</location>
        <topology evidence="1">Multi-pass membrane protein</topology>
    </subcellularLocation>
</comment>
<feature type="transmembrane region" description="Helical" evidence="6">
    <location>
        <begin position="98"/>
        <end position="114"/>
    </location>
</feature>
<evidence type="ECO:0000256" key="6">
    <source>
        <dbReference type="SAM" id="Phobius"/>
    </source>
</evidence>
<keyword evidence="4 6" id="KW-1133">Transmembrane helix</keyword>
<name>A0ABR6TLM9_9FIRM</name>
<accession>A0ABR6TLM9</accession>
<sequence>MDRQLLENIKKIYSGIFIYNIVGILILFVIKKASVNTVGGLIAGSVVSMIALFLLARNIEALVEKEKRKAGFVAAFGYIIRLTMYAAVLIYAALSKNINIYTVAIGLISTNIVIKTQQLVFKKKHRKED</sequence>
<protein>
    <submittedName>
        <fullName evidence="7">MG406 family protein</fullName>
    </submittedName>
</protein>
<evidence type="ECO:0000256" key="3">
    <source>
        <dbReference type="ARBA" id="ARBA00022692"/>
    </source>
</evidence>
<organism evidence="7 8">
    <name type="scientific">Peptostreptococcus canis</name>
    <dbReference type="NCBI Taxonomy" id="1159213"/>
    <lineage>
        <taxon>Bacteria</taxon>
        <taxon>Bacillati</taxon>
        <taxon>Bacillota</taxon>
        <taxon>Clostridia</taxon>
        <taxon>Peptostreptococcales</taxon>
        <taxon>Peptostreptococcaceae</taxon>
        <taxon>Peptostreptococcus</taxon>
    </lineage>
</organism>
<gene>
    <name evidence="7" type="ORF">HLB29_06415</name>
</gene>
<keyword evidence="2" id="KW-1003">Cell membrane</keyword>
<feature type="transmembrane region" description="Helical" evidence="6">
    <location>
        <begin position="36"/>
        <end position="59"/>
    </location>
</feature>
<evidence type="ECO:0000313" key="7">
    <source>
        <dbReference type="EMBL" id="MBC2576315.1"/>
    </source>
</evidence>
<evidence type="ECO:0000313" key="8">
    <source>
        <dbReference type="Proteomes" id="UP000713904"/>
    </source>
</evidence>
<dbReference type="EMBL" id="JABGBW010000004">
    <property type="protein sequence ID" value="MBC2576315.1"/>
    <property type="molecule type" value="Genomic_DNA"/>
</dbReference>
<evidence type="ECO:0000256" key="1">
    <source>
        <dbReference type="ARBA" id="ARBA00004651"/>
    </source>
</evidence>
<dbReference type="InterPro" id="IPR005598">
    <property type="entry name" value="ATP_synth_I"/>
</dbReference>
<keyword evidence="5 6" id="KW-0472">Membrane</keyword>
<feature type="transmembrane region" description="Helical" evidence="6">
    <location>
        <begin position="71"/>
        <end position="92"/>
    </location>
</feature>
<feature type="transmembrane region" description="Helical" evidence="6">
    <location>
        <begin position="12"/>
        <end position="30"/>
    </location>
</feature>
<dbReference type="Pfam" id="PF03899">
    <property type="entry name" value="ATP-synt_I"/>
    <property type="match status" value="1"/>
</dbReference>